<keyword evidence="8" id="KW-1185">Reference proteome</keyword>
<evidence type="ECO:0000256" key="5">
    <source>
        <dbReference type="SAM" id="MobiDB-lite"/>
    </source>
</evidence>
<evidence type="ECO:0000256" key="1">
    <source>
        <dbReference type="ARBA" id="ARBA00004496"/>
    </source>
</evidence>
<feature type="domain" description="AIP/AIPL N-terminal FKBP-type PPIase" evidence="6">
    <location>
        <begin position="27"/>
        <end position="155"/>
    </location>
</feature>
<dbReference type="Bgee" id="ENSLOCG00000015314">
    <property type="expression patterns" value="Expressed in camera-type eye and 2 other cell types or tissues"/>
</dbReference>
<dbReference type="GeneTree" id="ENSGT00390000001289"/>
<dbReference type="InterPro" id="IPR056277">
    <property type="entry name" value="PPIase_AIP"/>
</dbReference>
<feature type="compositionally biased region" description="Polar residues" evidence="5">
    <location>
        <begin position="348"/>
        <end position="363"/>
    </location>
</feature>
<dbReference type="GO" id="GO:0005737">
    <property type="term" value="C:cytoplasm"/>
    <property type="evidence" value="ECO:0007669"/>
    <property type="project" value="UniProtKB-SubCell"/>
</dbReference>
<dbReference type="AlphaFoldDB" id="W5NDY6"/>
<reference evidence="7" key="3">
    <citation type="submission" date="2025-09" db="UniProtKB">
        <authorList>
            <consortium name="Ensembl"/>
        </authorList>
    </citation>
    <scope>IDENTIFICATION</scope>
</reference>
<evidence type="ECO:0000313" key="8">
    <source>
        <dbReference type="Proteomes" id="UP000018468"/>
    </source>
</evidence>
<dbReference type="STRING" id="7918.ENSLOCP00000018845"/>
<reference evidence="8" key="1">
    <citation type="submission" date="2011-12" db="EMBL/GenBank/DDBJ databases">
        <title>The Draft Genome of Lepisosteus oculatus.</title>
        <authorList>
            <consortium name="The Broad Institute Genome Assembly &amp; Analysis Group"/>
            <consortium name="Computational R&amp;D Group"/>
            <consortium name="and Sequencing Platform"/>
            <person name="Di Palma F."/>
            <person name="Alfoldi J."/>
            <person name="Johnson J."/>
            <person name="Berlin A."/>
            <person name="Gnerre S."/>
            <person name="Jaffe D."/>
            <person name="MacCallum I."/>
            <person name="Young S."/>
            <person name="Walker B.J."/>
            <person name="Lander E.S."/>
            <person name="Lindblad-Toh K."/>
        </authorList>
    </citation>
    <scope>NUCLEOTIDE SEQUENCE [LARGE SCALE GENOMIC DNA]</scope>
</reference>
<keyword evidence="4" id="KW-0802">TPR repeat</keyword>
<name>W5NDY6_LEPOC</name>
<dbReference type="Proteomes" id="UP000018468">
    <property type="component" value="Linkage group LG7"/>
</dbReference>
<dbReference type="FunFam" id="1.25.40.10:FF:000052">
    <property type="entry name" value="Aryl-hydrocarbon-interacting protein-like 1"/>
    <property type="match status" value="1"/>
</dbReference>
<dbReference type="OMA" id="QFDVECI"/>
<dbReference type="SUPFAM" id="SSF54534">
    <property type="entry name" value="FKBP-like"/>
    <property type="match status" value="1"/>
</dbReference>
<sequence length="373" mass="42785">MEEMYPLNVEGVRKKILHGGQGDLPKFRNGTKLVFHFQTLACNFERTVIDDSRRQGKAPMEIIVGKMFKMEIWETLLTSMRIGEVAEFWCDTIHTGLYPVVSRGIRLIAEGKDPLEGQRHMCGLGNMFDYHCMGYKDLNELMKEPQPLIFVMELIQVDDPLSYKRDSWAMDTDEKLQAVPALHSEGNALVKQRRFRAAARKYQEAVILLRNVQAKEKPGEEEYLKLGRLITPLVLNYCQCMLELGEFYEVLEHTTELIHRHKGNVKAFYKRAKAHAAVWNEKEARQDFLMVASLDSSLGPLVQRELRLLKERMAEKYCEEKKTYWGILGDRVGDGEEQEKEISREGESTGQGQEQLQRTSESGASGHGGKGRE</sequence>
<reference evidence="7" key="2">
    <citation type="submission" date="2025-08" db="UniProtKB">
        <authorList>
            <consortium name="Ensembl"/>
        </authorList>
    </citation>
    <scope>IDENTIFICATION</scope>
</reference>
<dbReference type="eggNOG" id="KOG0545">
    <property type="taxonomic scope" value="Eukaryota"/>
</dbReference>
<feature type="region of interest" description="Disordered" evidence="5">
    <location>
        <begin position="335"/>
        <end position="373"/>
    </location>
</feature>
<dbReference type="InterPro" id="IPR039663">
    <property type="entry name" value="AIP/AIPL1/TTC9"/>
</dbReference>
<comment type="subcellular location">
    <subcellularLocation>
        <location evidence="1">Cytoplasm</location>
    </subcellularLocation>
</comment>
<dbReference type="InParanoid" id="W5NDY6"/>
<dbReference type="PANTHER" id="PTHR11242:SF1">
    <property type="entry name" value="PPIASE FKBP-TYPE DOMAIN-CONTAINING PROTEIN"/>
    <property type="match status" value="1"/>
</dbReference>
<protein>
    <submittedName>
        <fullName evidence="7">Aryl hydrocarbon receptor interacting protein like 2</fullName>
    </submittedName>
</protein>
<accession>W5NDY6</accession>
<dbReference type="Gene3D" id="3.10.50.40">
    <property type="match status" value="1"/>
</dbReference>
<dbReference type="Pfam" id="PF23322">
    <property type="entry name" value="PPIase_AIP"/>
    <property type="match status" value="1"/>
</dbReference>
<dbReference type="Ensembl" id="ENSLOCT00000018877.1">
    <property type="protein sequence ID" value="ENSLOCP00000018845.1"/>
    <property type="gene ID" value="ENSLOCG00000015314.1"/>
</dbReference>
<dbReference type="GO" id="GO:0003755">
    <property type="term" value="F:peptidyl-prolyl cis-trans isomerase activity"/>
    <property type="evidence" value="ECO:0007669"/>
    <property type="project" value="InterPro"/>
</dbReference>
<dbReference type="SUPFAM" id="SSF48452">
    <property type="entry name" value="TPR-like"/>
    <property type="match status" value="1"/>
</dbReference>
<dbReference type="Gene3D" id="1.25.40.10">
    <property type="entry name" value="Tetratricopeptide repeat domain"/>
    <property type="match status" value="1"/>
</dbReference>
<dbReference type="InterPro" id="IPR046357">
    <property type="entry name" value="PPIase_dom_sf"/>
</dbReference>
<evidence type="ECO:0000256" key="4">
    <source>
        <dbReference type="ARBA" id="ARBA00022803"/>
    </source>
</evidence>
<dbReference type="PANTHER" id="PTHR11242">
    <property type="entry name" value="ARYL HYDROCARBON RECEPTOR INTERACTING PROTEIN RELATED"/>
    <property type="match status" value="1"/>
</dbReference>
<evidence type="ECO:0000313" key="7">
    <source>
        <dbReference type="Ensembl" id="ENSLOCP00000018845.1"/>
    </source>
</evidence>
<organism evidence="7 8">
    <name type="scientific">Lepisosteus oculatus</name>
    <name type="common">Spotted gar</name>
    <dbReference type="NCBI Taxonomy" id="7918"/>
    <lineage>
        <taxon>Eukaryota</taxon>
        <taxon>Metazoa</taxon>
        <taxon>Chordata</taxon>
        <taxon>Craniata</taxon>
        <taxon>Vertebrata</taxon>
        <taxon>Euteleostomi</taxon>
        <taxon>Actinopterygii</taxon>
        <taxon>Neopterygii</taxon>
        <taxon>Holostei</taxon>
        <taxon>Semionotiformes</taxon>
        <taxon>Lepisosteidae</taxon>
        <taxon>Lepisosteus</taxon>
    </lineage>
</organism>
<keyword evidence="3" id="KW-0677">Repeat</keyword>
<evidence type="ECO:0000256" key="3">
    <source>
        <dbReference type="ARBA" id="ARBA00022737"/>
    </source>
</evidence>
<keyword evidence="2" id="KW-0963">Cytoplasm</keyword>
<evidence type="ECO:0000256" key="2">
    <source>
        <dbReference type="ARBA" id="ARBA00022490"/>
    </source>
</evidence>
<dbReference type="EMBL" id="AHAT01017063">
    <property type="status" value="NOT_ANNOTATED_CDS"/>
    <property type="molecule type" value="Genomic_DNA"/>
</dbReference>
<dbReference type="InterPro" id="IPR011990">
    <property type="entry name" value="TPR-like_helical_dom_sf"/>
</dbReference>
<proteinExistence type="predicted"/>
<evidence type="ECO:0000259" key="6">
    <source>
        <dbReference type="Pfam" id="PF23322"/>
    </source>
</evidence>
<dbReference type="HOGENOM" id="CLU_052244_0_0_1"/>